<dbReference type="AlphaFoldDB" id="A0A5R8Q9T4"/>
<dbReference type="PANTHER" id="PTHR30614">
    <property type="entry name" value="MEMBRANE COMPONENT OF AMINO ACID ABC TRANSPORTER"/>
    <property type="match status" value="1"/>
</dbReference>
<comment type="subcellular location">
    <subcellularLocation>
        <location evidence="1 9">Cell membrane</location>
        <topology evidence="1 9">Multi-pass membrane protein</topology>
    </subcellularLocation>
</comment>
<dbReference type="Gene3D" id="1.10.3720.10">
    <property type="entry name" value="MetI-like"/>
    <property type="match status" value="1"/>
</dbReference>
<feature type="transmembrane region" description="Helical" evidence="9">
    <location>
        <begin position="476"/>
        <end position="494"/>
    </location>
</feature>
<dbReference type="CDD" id="cd06261">
    <property type="entry name" value="TM_PBP2"/>
    <property type="match status" value="1"/>
</dbReference>
<dbReference type="GO" id="GO:0006865">
    <property type="term" value="P:amino acid transport"/>
    <property type="evidence" value="ECO:0007669"/>
    <property type="project" value="UniProtKB-KW"/>
</dbReference>
<dbReference type="GO" id="GO:0043190">
    <property type="term" value="C:ATP-binding cassette (ABC) transporter complex"/>
    <property type="evidence" value="ECO:0007669"/>
    <property type="project" value="InterPro"/>
</dbReference>
<dbReference type="PANTHER" id="PTHR30614:SF20">
    <property type="entry name" value="GLUTAMINE TRANSPORT SYSTEM PERMEASE PROTEIN GLNP"/>
    <property type="match status" value="1"/>
</dbReference>
<evidence type="ECO:0000313" key="12">
    <source>
        <dbReference type="EMBL" id="TLG72684.1"/>
    </source>
</evidence>
<evidence type="ECO:0000313" key="13">
    <source>
        <dbReference type="Proteomes" id="UP000306912"/>
    </source>
</evidence>
<keyword evidence="13" id="KW-1185">Reference proteome</keyword>
<dbReference type="PROSITE" id="PS50928">
    <property type="entry name" value="ABC_TM1"/>
    <property type="match status" value="1"/>
</dbReference>
<feature type="transmembrane region" description="Helical" evidence="9">
    <location>
        <begin position="323"/>
        <end position="353"/>
    </location>
</feature>
<evidence type="ECO:0000256" key="4">
    <source>
        <dbReference type="ARBA" id="ARBA00022475"/>
    </source>
</evidence>
<protein>
    <submittedName>
        <fullName evidence="12">ABC transporter substrate-binding protein/permease</fullName>
    </submittedName>
</protein>
<evidence type="ECO:0000256" key="10">
    <source>
        <dbReference type="SAM" id="MobiDB-lite"/>
    </source>
</evidence>
<dbReference type="SUPFAM" id="SSF161098">
    <property type="entry name" value="MetI-like"/>
    <property type="match status" value="1"/>
</dbReference>
<keyword evidence="7 9" id="KW-1133">Transmembrane helix</keyword>
<evidence type="ECO:0000256" key="5">
    <source>
        <dbReference type="ARBA" id="ARBA00022692"/>
    </source>
</evidence>
<dbReference type="GO" id="GO:0022857">
    <property type="term" value="F:transmembrane transporter activity"/>
    <property type="evidence" value="ECO:0007669"/>
    <property type="project" value="InterPro"/>
</dbReference>
<dbReference type="Pfam" id="PF00497">
    <property type="entry name" value="SBP_bac_3"/>
    <property type="match status" value="1"/>
</dbReference>
<keyword evidence="6" id="KW-0029">Amino-acid transport</keyword>
<evidence type="ECO:0000256" key="8">
    <source>
        <dbReference type="ARBA" id="ARBA00023136"/>
    </source>
</evidence>
<dbReference type="InterPro" id="IPR001638">
    <property type="entry name" value="Solute-binding_3/MltF_N"/>
</dbReference>
<gene>
    <name evidence="12" type="ORF">FEZ08_08195</name>
</gene>
<dbReference type="NCBIfam" id="TIGR01726">
    <property type="entry name" value="HEQRo_perm_3TM"/>
    <property type="match status" value="1"/>
</dbReference>
<dbReference type="Gene3D" id="3.40.190.10">
    <property type="entry name" value="Periplasmic binding protein-like II"/>
    <property type="match status" value="2"/>
</dbReference>
<dbReference type="InterPro" id="IPR035906">
    <property type="entry name" value="MetI-like_sf"/>
</dbReference>
<accession>A0A5R8Q9T4</accession>
<keyword evidence="4" id="KW-1003">Cell membrane</keyword>
<evidence type="ECO:0000256" key="3">
    <source>
        <dbReference type="ARBA" id="ARBA00022448"/>
    </source>
</evidence>
<feature type="region of interest" description="Disordered" evidence="10">
    <location>
        <begin position="536"/>
        <end position="556"/>
    </location>
</feature>
<dbReference type="OrthoDB" id="9787841at2"/>
<evidence type="ECO:0000256" key="2">
    <source>
        <dbReference type="ARBA" id="ARBA00010072"/>
    </source>
</evidence>
<dbReference type="RefSeq" id="WP_138191264.1">
    <property type="nucleotide sequence ID" value="NZ_VBWP01000007.1"/>
</dbReference>
<name>A0A5R8Q9T4_9FIRM</name>
<comment type="caution">
    <text evidence="12">The sequence shown here is derived from an EMBL/GenBank/DDBJ whole genome shotgun (WGS) entry which is preliminary data.</text>
</comment>
<feature type="transmembrane region" description="Helical" evidence="9">
    <location>
        <begin position="365"/>
        <end position="386"/>
    </location>
</feature>
<dbReference type="EMBL" id="VBWP01000007">
    <property type="protein sequence ID" value="TLG72684.1"/>
    <property type="molecule type" value="Genomic_DNA"/>
</dbReference>
<dbReference type="InterPro" id="IPR000515">
    <property type="entry name" value="MetI-like"/>
</dbReference>
<evidence type="ECO:0000256" key="7">
    <source>
        <dbReference type="ARBA" id="ARBA00022989"/>
    </source>
</evidence>
<evidence type="ECO:0000256" key="9">
    <source>
        <dbReference type="RuleBase" id="RU363032"/>
    </source>
</evidence>
<evidence type="ECO:0000256" key="1">
    <source>
        <dbReference type="ARBA" id="ARBA00004651"/>
    </source>
</evidence>
<feature type="transmembrane region" description="Helical" evidence="9">
    <location>
        <begin position="398"/>
        <end position="419"/>
    </location>
</feature>
<evidence type="ECO:0000256" key="6">
    <source>
        <dbReference type="ARBA" id="ARBA00022970"/>
    </source>
</evidence>
<keyword evidence="8 9" id="KW-0472">Membrane</keyword>
<dbReference type="SMART" id="SM00062">
    <property type="entry name" value="PBPb"/>
    <property type="match status" value="1"/>
</dbReference>
<feature type="transmembrane region" description="Helical" evidence="9">
    <location>
        <begin position="500"/>
        <end position="525"/>
    </location>
</feature>
<keyword evidence="5 9" id="KW-0812">Transmembrane</keyword>
<sequence length="556" mass="60047">MIEQIRTSNKKFNKFIVAFIVLTTLVFGAVSSLGQAIQVTAADDSTFVVGMECNYAPWNWTQSDPSATAVSIDGGQYCDGYDVQIAKKIADNLGKELVIKKTSWDGLILALQAGEIDAIVAGMSPTDERKQEINFSDPYYIGKFGVIVKKDGKYAGGTSVQDFADAKVTAQMGTSHVALMDQLTGASKLSPMKDFPTMTVALQSGEIDAFIAEDSTGQTIPKSNPDVVYIRLDDMVVDESLTAVSVGIAKGNEALLSEVNSALATITLADREQLMTEAVDRQGAADSDEPATATEDVNPVIGFFNGVGTFFAQVGQIAQDNAYAFLNGVIVTLIISIFATVFGFLIGLLVSIIRMGRVGKVIANIYITIFRGTPMMVQAMIVYYGVSMMLPGFSWSNIIFGNIIAGIIVVTINTGAYMAEIIRGGIQSLDDGQFEAAKSLGMTQWQTMISIILPQAVRNAIPAIGNELIVNIKDTSVLSVISVMELFFTSQSIAGSTYKVFQTFCITSIIYLVLTMIVAYILQIVERRIDPKSKKRKVSLPMSTTTPHHFNPKGEK</sequence>
<evidence type="ECO:0000259" key="11">
    <source>
        <dbReference type="PROSITE" id="PS50928"/>
    </source>
</evidence>
<proteinExistence type="inferred from homology"/>
<feature type="domain" description="ABC transmembrane type-1" evidence="11">
    <location>
        <begin position="329"/>
        <end position="522"/>
    </location>
</feature>
<dbReference type="SUPFAM" id="SSF53850">
    <property type="entry name" value="Periplasmic binding protein-like II"/>
    <property type="match status" value="1"/>
</dbReference>
<dbReference type="InterPro" id="IPR010065">
    <property type="entry name" value="AA_ABC_transptr_permease_3TM"/>
</dbReference>
<dbReference type="InParanoid" id="A0A5R8Q9T4"/>
<organism evidence="12 13">
    <name type="scientific">Culicoidibacter larvae</name>
    <dbReference type="NCBI Taxonomy" id="2579976"/>
    <lineage>
        <taxon>Bacteria</taxon>
        <taxon>Bacillati</taxon>
        <taxon>Bacillota</taxon>
        <taxon>Culicoidibacteria</taxon>
        <taxon>Culicoidibacterales</taxon>
        <taxon>Culicoidibacteraceae</taxon>
        <taxon>Culicoidibacter</taxon>
    </lineage>
</organism>
<dbReference type="InterPro" id="IPR043429">
    <property type="entry name" value="ArtM/GltK/GlnP/TcyL/YhdX-like"/>
</dbReference>
<reference evidence="12 13" key="1">
    <citation type="submission" date="2019-05" db="EMBL/GenBank/DDBJ databases">
        <title>Culicoidintestinum kansasii gen. nov., sp. nov. from the gastrointestinal tract of the biting midge, Culicoides sonorensis.</title>
        <authorList>
            <person name="Neupane S."/>
            <person name="Ghosh A."/>
            <person name="Gunther S."/>
            <person name="Martin K."/>
            <person name="Zurek L."/>
        </authorList>
    </citation>
    <scope>NUCLEOTIDE SEQUENCE [LARGE SCALE GENOMIC DNA]</scope>
    <source>
        <strain evidence="12 13">CS-1</strain>
    </source>
</reference>
<keyword evidence="3 9" id="KW-0813">Transport</keyword>
<dbReference type="Pfam" id="PF00528">
    <property type="entry name" value="BPD_transp_1"/>
    <property type="match status" value="1"/>
</dbReference>
<comment type="similarity">
    <text evidence="2">Belongs to the binding-protein-dependent transport system permease family. HisMQ subfamily.</text>
</comment>
<dbReference type="Proteomes" id="UP000306912">
    <property type="component" value="Unassembled WGS sequence"/>
</dbReference>